<dbReference type="InterPro" id="IPR050822">
    <property type="entry name" value="Cerebellin_Synaptic_Org"/>
</dbReference>
<dbReference type="GO" id="GO:0005615">
    <property type="term" value="C:extracellular space"/>
    <property type="evidence" value="ECO:0007669"/>
    <property type="project" value="TreeGrafter"/>
</dbReference>
<sequence>MYLLNLNNYLRLKGQRGHLDRYRPSRFCPPYPQACGSTGGISGAASSLQNLGISRNLPRPMGKDPPGRRMRTFLLLVALNVADSHIFAQPTTQQLGCPGCCGGGMMDNRYAANGYVQTNPVLRSAFSVARQSSLMGAIETSPVQFDKVFVNDGGDFDGSSGKFRCQIPGIYFFSFNIQTYDHKYVEISLMKSRQKQITLYAESDERNIMQSQSVMLTLIRGDKVWLQLKEGTHHAARSFHDNRITFSGYMVYANV</sequence>
<evidence type="ECO:0000256" key="1">
    <source>
        <dbReference type="ARBA" id="ARBA00004613"/>
    </source>
</evidence>
<dbReference type="SMART" id="SM00110">
    <property type="entry name" value="C1Q"/>
    <property type="match status" value="1"/>
</dbReference>
<accession>A0A8J9YVT2</accession>
<organism evidence="5 6">
    <name type="scientific">Branchiostoma lanceolatum</name>
    <name type="common">Common lancelet</name>
    <name type="synonym">Amphioxus lanceolatum</name>
    <dbReference type="NCBI Taxonomy" id="7740"/>
    <lineage>
        <taxon>Eukaryota</taxon>
        <taxon>Metazoa</taxon>
        <taxon>Chordata</taxon>
        <taxon>Cephalochordata</taxon>
        <taxon>Leptocardii</taxon>
        <taxon>Amphioxiformes</taxon>
        <taxon>Branchiostomatidae</taxon>
        <taxon>Branchiostoma</taxon>
    </lineage>
</organism>
<dbReference type="SUPFAM" id="SSF49842">
    <property type="entry name" value="TNF-like"/>
    <property type="match status" value="1"/>
</dbReference>
<keyword evidence="6" id="KW-1185">Reference proteome</keyword>
<dbReference type="Proteomes" id="UP000838412">
    <property type="component" value="Chromosome 13"/>
</dbReference>
<evidence type="ECO:0000313" key="6">
    <source>
        <dbReference type="Proteomes" id="UP000838412"/>
    </source>
</evidence>
<evidence type="ECO:0000256" key="3">
    <source>
        <dbReference type="ARBA" id="ARBA00022729"/>
    </source>
</evidence>
<feature type="domain" description="C1q" evidence="4">
    <location>
        <begin position="119"/>
        <end position="255"/>
    </location>
</feature>
<keyword evidence="2" id="KW-0964">Secreted</keyword>
<gene>
    <name evidence="5" type="primary">C1QTNF4</name>
    <name evidence="5" type="ORF">BLAG_LOCUS5925</name>
</gene>
<reference evidence="5" key="1">
    <citation type="submission" date="2022-01" db="EMBL/GenBank/DDBJ databases">
        <authorList>
            <person name="Braso-Vives M."/>
        </authorList>
    </citation>
    <scope>NUCLEOTIDE SEQUENCE</scope>
</reference>
<dbReference type="EMBL" id="OV696698">
    <property type="protein sequence ID" value="CAH1242652.1"/>
    <property type="molecule type" value="Genomic_DNA"/>
</dbReference>
<dbReference type="OrthoDB" id="6138508at2759"/>
<dbReference type="Pfam" id="PF00386">
    <property type="entry name" value="C1q"/>
    <property type="match status" value="1"/>
</dbReference>
<evidence type="ECO:0000256" key="2">
    <source>
        <dbReference type="ARBA" id="ARBA00022525"/>
    </source>
</evidence>
<comment type="subcellular location">
    <subcellularLocation>
        <location evidence="1">Secreted</location>
    </subcellularLocation>
</comment>
<evidence type="ECO:0000259" key="4">
    <source>
        <dbReference type="PROSITE" id="PS50871"/>
    </source>
</evidence>
<protein>
    <submittedName>
        <fullName evidence="5">C1QTNF4 protein</fullName>
    </submittedName>
</protein>
<dbReference type="InterPro" id="IPR008983">
    <property type="entry name" value="Tumour_necrosis_fac-like_dom"/>
</dbReference>
<evidence type="ECO:0000313" key="5">
    <source>
        <dbReference type="EMBL" id="CAH1242652.1"/>
    </source>
</evidence>
<dbReference type="PANTHER" id="PTHR22923">
    <property type="entry name" value="CEREBELLIN-RELATED"/>
    <property type="match status" value="1"/>
</dbReference>
<dbReference type="AlphaFoldDB" id="A0A8J9YVT2"/>
<dbReference type="InterPro" id="IPR001073">
    <property type="entry name" value="C1q_dom"/>
</dbReference>
<proteinExistence type="predicted"/>
<dbReference type="PRINTS" id="PR00007">
    <property type="entry name" value="COMPLEMNTC1Q"/>
</dbReference>
<dbReference type="PANTHER" id="PTHR22923:SF62">
    <property type="entry name" value="CVP18"/>
    <property type="match status" value="1"/>
</dbReference>
<dbReference type="PROSITE" id="PS50871">
    <property type="entry name" value="C1Q"/>
    <property type="match status" value="1"/>
</dbReference>
<name>A0A8J9YVT2_BRALA</name>
<dbReference type="Gene3D" id="2.60.120.40">
    <property type="match status" value="1"/>
</dbReference>
<keyword evidence="3" id="KW-0732">Signal</keyword>